<protein>
    <submittedName>
        <fullName evidence="1">Uncharacterized protein</fullName>
    </submittedName>
</protein>
<proteinExistence type="predicted"/>
<dbReference type="AlphaFoldDB" id="W3VGX9"/>
<dbReference type="HOGENOM" id="CLU_1644445_0_0_1"/>
<evidence type="ECO:0000313" key="1">
    <source>
        <dbReference type="EMBL" id="ETS60908.1"/>
    </source>
</evidence>
<name>W3VGX9_MOEAP</name>
<sequence>MVIVSPAQKASQARIRNQGLLEANRRKVFYDDRPVKLPSPLNHAGPASASRLIADRSDCTAPMGKFSQELISKIAHKTKPKKKPGQNVPRGSSPFVMRSLCMNLLQDLAPHLAPLSWLDASSPTQRKTLGAKTGRKRLSGSMLDAVPANALRLACAAALGA</sequence>
<dbReference type="OrthoDB" id="10600632at2759"/>
<comment type="caution">
    <text evidence="1">The sequence shown here is derived from an EMBL/GenBank/DDBJ whole genome shotgun (WGS) entry which is preliminary data.</text>
</comment>
<accession>W3VGX9</accession>
<organism evidence="1 2">
    <name type="scientific">Moesziomyces aphidis</name>
    <name type="common">Pseudozyma aphidis</name>
    <dbReference type="NCBI Taxonomy" id="84754"/>
    <lineage>
        <taxon>Eukaryota</taxon>
        <taxon>Fungi</taxon>
        <taxon>Dikarya</taxon>
        <taxon>Basidiomycota</taxon>
        <taxon>Ustilaginomycotina</taxon>
        <taxon>Ustilaginomycetes</taxon>
        <taxon>Ustilaginales</taxon>
        <taxon>Ustilaginaceae</taxon>
        <taxon>Moesziomyces</taxon>
    </lineage>
</organism>
<dbReference type="Proteomes" id="UP000019462">
    <property type="component" value="Unassembled WGS sequence"/>
</dbReference>
<evidence type="ECO:0000313" key="2">
    <source>
        <dbReference type="Proteomes" id="UP000019462"/>
    </source>
</evidence>
<dbReference type="EMBL" id="AWNI01000022">
    <property type="protein sequence ID" value="ETS60908.1"/>
    <property type="molecule type" value="Genomic_DNA"/>
</dbReference>
<keyword evidence="2" id="KW-1185">Reference proteome</keyword>
<reference evidence="1 2" key="1">
    <citation type="journal article" date="2014" name="Genome Announc.">
        <title>Genome sequence of the basidiomycetous fungus Pseudozyma aphidis DSM70725, an efficient producer of biosurfactant mannosylerythritol lipids.</title>
        <authorList>
            <person name="Lorenz S."/>
            <person name="Guenther M."/>
            <person name="Grumaz C."/>
            <person name="Rupp S."/>
            <person name="Zibek S."/>
            <person name="Sohn K."/>
        </authorList>
    </citation>
    <scope>NUCLEOTIDE SEQUENCE [LARGE SCALE GENOMIC DNA]</scope>
    <source>
        <strain evidence="2">ATCC 32657 / CBS 517.83 / DSM 70725 / JCM 10318 / NBRC 10182 / NRRL Y-7954 / St-0401</strain>
    </source>
</reference>
<gene>
    <name evidence="1" type="ORF">PaG_04829</name>
</gene>